<evidence type="ECO:0000259" key="1">
    <source>
        <dbReference type="Pfam" id="PF12680"/>
    </source>
</evidence>
<keyword evidence="3" id="KW-1185">Reference proteome</keyword>
<dbReference type="SUPFAM" id="SSF54427">
    <property type="entry name" value="NTF2-like"/>
    <property type="match status" value="1"/>
</dbReference>
<gene>
    <name evidence="2" type="ORF">AR543_06160</name>
</gene>
<evidence type="ECO:0000313" key="2">
    <source>
        <dbReference type="EMBL" id="ANF98663.1"/>
    </source>
</evidence>
<proteinExistence type="predicted"/>
<dbReference type="Gene3D" id="3.10.450.50">
    <property type="match status" value="1"/>
</dbReference>
<accession>A0A172ZM91</accession>
<name>A0A172ZM91_9BACL</name>
<reference evidence="2 3" key="2">
    <citation type="journal article" date="2016" name="Int. J. Syst. Evol. Microbiol.">
        <title>Paenibacillus bovis sp. nov., isolated from raw yak (Bos grunniens) milk.</title>
        <authorList>
            <person name="Gao C."/>
            <person name="Han J."/>
            <person name="Liu Z."/>
            <person name="Xu X."/>
            <person name="Hang F."/>
            <person name="Wu Z."/>
        </authorList>
    </citation>
    <scope>NUCLEOTIDE SEQUENCE [LARGE SCALE GENOMIC DNA]</scope>
    <source>
        <strain evidence="2 3">BD3526</strain>
    </source>
</reference>
<feature type="domain" description="SnoaL-like" evidence="1">
    <location>
        <begin position="35"/>
        <end position="132"/>
    </location>
</feature>
<dbReference type="Pfam" id="PF12680">
    <property type="entry name" value="SnoaL_2"/>
    <property type="match status" value="1"/>
</dbReference>
<dbReference type="InterPro" id="IPR032710">
    <property type="entry name" value="NTF2-like_dom_sf"/>
</dbReference>
<dbReference type="AlphaFoldDB" id="A0A172ZM91"/>
<dbReference type="Proteomes" id="UP000078148">
    <property type="component" value="Chromosome"/>
</dbReference>
<organism evidence="2 3">
    <name type="scientific">Paenibacillus bovis</name>
    <dbReference type="NCBI Taxonomy" id="1616788"/>
    <lineage>
        <taxon>Bacteria</taxon>
        <taxon>Bacillati</taxon>
        <taxon>Bacillota</taxon>
        <taxon>Bacilli</taxon>
        <taxon>Bacillales</taxon>
        <taxon>Paenibacillaceae</taxon>
        <taxon>Paenibacillus</taxon>
    </lineage>
</organism>
<dbReference type="KEGG" id="pbv:AR543_06160"/>
<protein>
    <recommendedName>
        <fullName evidence="1">SnoaL-like domain-containing protein</fullName>
    </recommendedName>
</protein>
<dbReference type="InterPro" id="IPR037401">
    <property type="entry name" value="SnoaL-like"/>
</dbReference>
<evidence type="ECO:0000313" key="3">
    <source>
        <dbReference type="Proteomes" id="UP000078148"/>
    </source>
</evidence>
<reference evidence="3" key="1">
    <citation type="submission" date="2015-10" db="EMBL/GenBank/DDBJ databases">
        <title>Genome of Paenibacillus bovis sp. nov.</title>
        <authorList>
            <person name="Wu Z."/>
            <person name="Gao C."/>
            <person name="Liu Z."/>
            <person name="Zheng H."/>
        </authorList>
    </citation>
    <scope>NUCLEOTIDE SEQUENCE [LARGE SCALE GENOMIC DNA]</scope>
    <source>
        <strain evidence="3">BD3526</strain>
    </source>
</reference>
<dbReference type="EMBL" id="CP013023">
    <property type="protein sequence ID" value="ANF98663.1"/>
    <property type="molecule type" value="Genomic_DNA"/>
</dbReference>
<sequence length="150" mass="16147">MTGSEKSADLLPTASTEAVVADTPRATVAANANFVKNFYDAFFNSHNTDAAKEAVSDNVIQHGSGIANGRDALTSHYLTEFRAHADSTAIVTNVIAEGDLVLVYSHMQNSADDRGNAVVHMFRVENGQIAEMWTLSQPVPEKSANDNTMF</sequence>